<evidence type="ECO:0000256" key="2">
    <source>
        <dbReference type="ARBA" id="ARBA00022801"/>
    </source>
</evidence>
<comment type="similarity">
    <text evidence="1 4">Belongs to the glycosyl hydrolase 28 family.</text>
</comment>
<evidence type="ECO:0000256" key="4">
    <source>
        <dbReference type="RuleBase" id="RU361169"/>
    </source>
</evidence>
<dbReference type="AlphaFoldDB" id="A0A939JUM6"/>
<evidence type="ECO:0000313" key="5">
    <source>
        <dbReference type="EMBL" id="MBO0661117.1"/>
    </source>
</evidence>
<dbReference type="Gene3D" id="2.160.20.10">
    <property type="entry name" value="Single-stranded right-handed beta-helix, Pectin lyase-like"/>
    <property type="match status" value="1"/>
</dbReference>
<reference evidence="5" key="1">
    <citation type="submission" date="2021-03" db="EMBL/GenBank/DDBJ databases">
        <title>Whole genome sequence of Jiella sp. CQZ9-1.</title>
        <authorList>
            <person name="Tuo L."/>
        </authorList>
    </citation>
    <scope>NUCLEOTIDE SEQUENCE</scope>
    <source>
        <strain evidence="5">CQZ9-1</strain>
    </source>
</reference>
<dbReference type="RefSeq" id="WP_207255756.1">
    <property type="nucleotide sequence ID" value="NZ_JAFMPP010000001.1"/>
</dbReference>
<keyword evidence="3 4" id="KW-0326">Glycosidase</keyword>
<protein>
    <submittedName>
        <fullName evidence="5">Glycoside hydrolase family 28 protein</fullName>
    </submittedName>
</protein>
<evidence type="ECO:0000256" key="3">
    <source>
        <dbReference type="ARBA" id="ARBA00023295"/>
    </source>
</evidence>
<proteinExistence type="inferred from homology"/>
<dbReference type="InterPro" id="IPR011050">
    <property type="entry name" value="Pectin_lyase_fold/virulence"/>
</dbReference>
<keyword evidence="2 4" id="KW-0378">Hydrolase</keyword>
<dbReference type="SUPFAM" id="SSF51126">
    <property type="entry name" value="Pectin lyase-like"/>
    <property type="match status" value="1"/>
</dbReference>
<accession>A0A939JUM6</accession>
<sequence>MCPDPDLPRPDDIILQETAGDATDRIQAALDRARQVGCRLILGPGRYPTRGLVFRAGAHLHLSESAILEPVGDYEAYAETSVDVIAEDSDRAILVAKGAKDIRISGRGVIAAPSSDFVVGALADMGTHLPARLRPRVLVFDGCRNVRIEEISIRQSPMWTLHLVACTDVVVRNVAIENDPRMPNTDGIVIDSCVNVAIEHVDVATADDGVVVKTSRRTDGSPVGPCRNIRVHASRIESRSCALKIGTETHSECAEITFSDCSVVASNRALGIFSRDGGEIHNVAFRRIAVDCSETPDGFWGSGEAITVNVVDRRPERPAGAVRDVVFEDISGVMEGAINLVALGEADMSGIALRRINLQQRLGKLGTGSCCDLRPTRADLAPAKDATGRANAYVKNALGAVVGLVAYPDGMPGLFAFHVHDLVCDDVHIHRPDPLPTGWSRKRQIMTSKAFVSDIGSIVWPENGN</sequence>
<dbReference type="Proteomes" id="UP000664122">
    <property type="component" value="Unassembled WGS sequence"/>
</dbReference>
<comment type="caution">
    <text evidence="5">The sequence shown here is derived from an EMBL/GenBank/DDBJ whole genome shotgun (WGS) entry which is preliminary data.</text>
</comment>
<dbReference type="EMBL" id="JAFMPP010000001">
    <property type="protein sequence ID" value="MBO0661117.1"/>
    <property type="molecule type" value="Genomic_DNA"/>
</dbReference>
<dbReference type="InterPro" id="IPR012334">
    <property type="entry name" value="Pectin_lyas_fold"/>
</dbReference>
<dbReference type="GO" id="GO:0005975">
    <property type="term" value="P:carbohydrate metabolic process"/>
    <property type="evidence" value="ECO:0007669"/>
    <property type="project" value="InterPro"/>
</dbReference>
<name>A0A939JUM6_9HYPH</name>
<dbReference type="Pfam" id="PF00295">
    <property type="entry name" value="Glyco_hydro_28"/>
    <property type="match status" value="1"/>
</dbReference>
<dbReference type="GO" id="GO:0004650">
    <property type="term" value="F:polygalacturonase activity"/>
    <property type="evidence" value="ECO:0007669"/>
    <property type="project" value="InterPro"/>
</dbReference>
<dbReference type="PANTHER" id="PTHR31339:SF9">
    <property type="entry name" value="PLASMIN AND FIBRONECTIN-BINDING PROTEIN A"/>
    <property type="match status" value="1"/>
</dbReference>
<dbReference type="InterPro" id="IPR000743">
    <property type="entry name" value="Glyco_hydro_28"/>
</dbReference>
<evidence type="ECO:0000313" key="6">
    <source>
        <dbReference type="Proteomes" id="UP000664122"/>
    </source>
</evidence>
<evidence type="ECO:0000256" key="1">
    <source>
        <dbReference type="ARBA" id="ARBA00008834"/>
    </source>
</evidence>
<organism evidence="5 6">
    <name type="scientific">Jiella flava</name>
    <dbReference type="NCBI Taxonomy" id="2816857"/>
    <lineage>
        <taxon>Bacteria</taxon>
        <taxon>Pseudomonadati</taxon>
        <taxon>Pseudomonadota</taxon>
        <taxon>Alphaproteobacteria</taxon>
        <taxon>Hyphomicrobiales</taxon>
        <taxon>Aurantimonadaceae</taxon>
        <taxon>Jiella</taxon>
    </lineage>
</organism>
<dbReference type="PANTHER" id="PTHR31339">
    <property type="entry name" value="PECTIN LYASE-RELATED"/>
    <property type="match status" value="1"/>
</dbReference>
<dbReference type="InterPro" id="IPR051801">
    <property type="entry name" value="GH28_Enzymes"/>
</dbReference>
<keyword evidence="6" id="KW-1185">Reference proteome</keyword>
<gene>
    <name evidence="5" type="ORF">J1C48_00885</name>
</gene>